<dbReference type="InterPro" id="IPR004154">
    <property type="entry name" value="Anticodon-bd"/>
</dbReference>
<sequence length="419" mass="44640">MSDIQRAPKGTFDRLPPDSAAYLAARDALVAPLLTAGYGYVETPVFEETAVFSRGVGESTDVVSKEMYTFADRGGRSLTLRPEFTAGVMRAFIEHRLYAGALPAKLWTVGSAFRYERPQAGRYRHFTQVSVEALGVDDPALDAELVALADAGFRGLGLTDYDLQLTSLGDATCRPQYRDLLVAFLAGLDLDEDTRQRAAINPLRVLDDKRPEVQAQLADAPLMVDHLSDTTKAHYDAVRQHLSDLGVTWVEAPRLVRGLDYYTKTTFEFVHRGLGAQASIGGGGRYDGLSAALGGPDLSGIGYAVGVDRTILAAQAEGLDIPVTGGTEVFVVHLGEEAKRFAVRLVGQLRAAGVAADTVYGGRGLKGAMKAADRSGAARVVVVGDRDLAEGVAQVKTMATGEQVAVPLGELAESLRASV</sequence>
<keyword evidence="4 10" id="KW-0436">Ligase</keyword>
<name>A0A1I1T9A0_9ACTN</name>
<evidence type="ECO:0000256" key="3">
    <source>
        <dbReference type="ARBA" id="ARBA00022490"/>
    </source>
</evidence>
<proteinExistence type="inferred from homology"/>
<dbReference type="RefSeq" id="WP_091562802.1">
    <property type="nucleotide sequence ID" value="NZ_BNAC01000005.1"/>
</dbReference>
<evidence type="ECO:0000256" key="2">
    <source>
        <dbReference type="ARBA" id="ARBA00011738"/>
    </source>
</evidence>
<feature type="binding site" evidence="11">
    <location>
        <position position="128"/>
    </location>
    <ligand>
        <name>L-histidine</name>
        <dbReference type="ChEBI" id="CHEBI:57595"/>
    </ligand>
</feature>
<dbReference type="InterPro" id="IPR015807">
    <property type="entry name" value="His-tRNA-ligase"/>
</dbReference>
<dbReference type="CDD" id="cd00773">
    <property type="entry name" value="HisRS-like_core"/>
    <property type="match status" value="1"/>
</dbReference>
<evidence type="ECO:0000256" key="8">
    <source>
        <dbReference type="ARBA" id="ARBA00023146"/>
    </source>
</evidence>
<keyword evidence="14" id="KW-1185">Reference proteome</keyword>
<dbReference type="Gene3D" id="3.30.930.10">
    <property type="entry name" value="Bira Bifunctional Protein, Domain 2"/>
    <property type="match status" value="1"/>
</dbReference>
<dbReference type="InterPro" id="IPR041715">
    <property type="entry name" value="HisRS-like_core"/>
</dbReference>
<dbReference type="CDD" id="cd00859">
    <property type="entry name" value="HisRS_anticodon"/>
    <property type="match status" value="1"/>
</dbReference>
<dbReference type="GO" id="GO:0006427">
    <property type="term" value="P:histidyl-tRNA aminoacylation"/>
    <property type="evidence" value="ECO:0007669"/>
    <property type="project" value="UniProtKB-UniRule"/>
</dbReference>
<dbReference type="NCBIfam" id="TIGR00442">
    <property type="entry name" value="hisS"/>
    <property type="match status" value="1"/>
</dbReference>
<dbReference type="PROSITE" id="PS50862">
    <property type="entry name" value="AA_TRNA_LIGASE_II"/>
    <property type="match status" value="1"/>
</dbReference>
<evidence type="ECO:0000256" key="10">
    <source>
        <dbReference type="HAMAP-Rule" id="MF_00127"/>
    </source>
</evidence>
<evidence type="ECO:0000256" key="9">
    <source>
        <dbReference type="ARBA" id="ARBA00047639"/>
    </source>
</evidence>
<dbReference type="PANTHER" id="PTHR43707">
    <property type="entry name" value="HISTIDYL-TRNA SYNTHETASE"/>
    <property type="match status" value="1"/>
</dbReference>
<dbReference type="AlphaFoldDB" id="A0A1I1T9A0"/>
<keyword evidence="5 10" id="KW-0547">Nucleotide-binding</keyword>
<evidence type="ECO:0000256" key="6">
    <source>
        <dbReference type="ARBA" id="ARBA00022840"/>
    </source>
</evidence>
<organism evidence="13 14">
    <name type="scientific">Klenkia taihuensis</name>
    <dbReference type="NCBI Taxonomy" id="1225127"/>
    <lineage>
        <taxon>Bacteria</taxon>
        <taxon>Bacillati</taxon>
        <taxon>Actinomycetota</taxon>
        <taxon>Actinomycetes</taxon>
        <taxon>Geodermatophilales</taxon>
        <taxon>Geodermatophilaceae</taxon>
        <taxon>Klenkia</taxon>
    </lineage>
</organism>
<dbReference type="InterPro" id="IPR036621">
    <property type="entry name" value="Anticodon-bd_dom_sf"/>
</dbReference>
<dbReference type="Gene3D" id="3.40.50.800">
    <property type="entry name" value="Anticodon-binding domain"/>
    <property type="match status" value="1"/>
</dbReference>
<comment type="subunit">
    <text evidence="2 10">Homodimer.</text>
</comment>
<comment type="similarity">
    <text evidence="1 10">Belongs to the class-II aminoacyl-tRNA synthetase family.</text>
</comment>
<dbReference type="OrthoDB" id="9800814at2"/>
<dbReference type="GO" id="GO:0005524">
    <property type="term" value="F:ATP binding"/>
    <property type="evidence" value="ECO:0007669"/>
    <property type="project" value="UniProtKB-UniRule"/>
</dbReference>
<protein>
    <recommendedName>
        <fullName evidence="10">Histidine--tRNA ligase</fullName>
        <ecNumber evidence="10">6.1.1.21</ecNumber>
    </recommendedName>
    <alternativeName>
        <fullName evidence="10">Histidyl-tRNA synthetase</fullName>
        <shortName evidence="10">HisRS</shortName>
    </alternativeName>
</protein>
<dbReference type="PANTHER" id="PTHR43707:SF1">
    <property type="entry name" value="HISTIDINE--TRNA LIGASE, MITOCHONDRIAL-RELATED"/>
    <property type="match status" value="1"/>
</dbReference>
<dbReference type="PIRSF" id="PIRSF001549">
    <property type="entry name" value="His-tRNA_synth"/>
    <property type="match status" value="1"/>
</dbReference>
<dbReference type="GO" id="GO:0004821">
    <property type="term" value="F:histidine-tRNA ligase activity"/>
    <property type="evidence" value="ECO:0007669"/>
    <property type="project" value="UniProtKB-UniRule"/>
</dbReference>
<keyword evidence="8 10" id="KW-0030">Aminoacyl-tRNA synthetase</keyword>
<evidence type="ECO:0000256" key="5">
    <source>
        <dbReference type="ARBA" id="ARBA00022741"/>
    </source>
</evidence>
<comment type="subcellular location">
    <subcellularLocation>
        <location evidence="10">Cytoplasm</location>
    </subcellularLocation>
</comment>
<dbReference type="HAMAP" id="MF_00127">
    <property type="entry name" value="His_tRNA_synth"/>
    <property type="match status" value="1"/>
</dbReference>
<reference evidence="14" key="1">
    <citation type="submission" date="2016-10" db="EMBL/GenBank/DDBJ databases">
        <authorList>
            <person name="Varghese N."/>
            <person name="Submissions S."/>
        </authorList>
    </citation>
    <scope>NUCLEOTIDE SEQUENCE [LARGE SCALE GENOMIC DNA]</scope>
    <source>
        <strain evidence="14">DSM 45962</strain>
    </source>
</reference>
<gene>
    <name evidence="10" type="primary">hisS</name>
    <name evidence="13" type="ORF">SAMN05661030_3703</name>
</gene>
<dbReference type="InterPro" id="IPR004516">
    <property type="entry name" value="HisRS/HisZ"/>
</dbReference>
<feature type="domain" description="Aminoacyl-transfer RNA synthetases class-II family profile" evidence="12">
    <location>
        <begin position="24"/>
        <end position="322"/>
    </location>
</feature>
<dbReference type="GO" id="GO:0005737">
    <property type="term" value="C:cytoplasm"/>
    <property type="evidence" value="ECO:0007669"/>
    <property type="project" value="UniProtKB-SubCell"/>
</dbReference>
<feature type="binding site" evidence="11">
    <location>
        <begin position="83"/>
        <end position="85"/>
    </location>
    <ligand>
        <name>L-histidine</name>
        <dbReference type="ChEBI" id="CHEBI:57595"/>
    </ligand>
</feature>
<evidence type="ECO:0000313" key="14">
    <source>
        <dbReference type="Proteomes" id="UP000199022"/>
    </source>
</evidence>
<dbReference type="Proteomes" id="UP000199022">
    <property type="component" value="Unassembled WGS sequence"/>
</dbReference>
<comment type="catalytic activity">
    <reaction evidence="9 10">
        <text>tRNA(His) + L-histidine + ATP = L-histidyl-tRNA(His) + AMP + diphosphate + H(+)</text>
        <dbReference type="Rhea" id="RHEA:17313"/>
        <dbReference type="Rhea" id="RHEA-COMP:9665"/>
        <dbReference type="Rhea" id="RHEA-COMP:9689"/>
        <dbReference type="ChEBI" id="CHEBI:15378"/>
        <dbReference type="ChEBI" id="CHEBI:30616"/>
        <dbReference type="ChEBI" id="CHEBI:33019"/>
        <dbReference type="ChEBI" id="CHEBI:57595"/>
        <dbReference type="ChEBI" id="CHEBI:78442"/>
        <dbReference type="ChEBI" id="CHEBI:78527"/>
        <dbReference type="ChEBI" id="CHEBI:456215"/>
        <dbReference type="EC" id="6.1.1.21"/>
    </reaction>
</comment>
<feature type="binding site" evidence="11">
    <location>
        <position position="132"/>
    </location>
    <ligand>
        <name>L-histidine</name>
        <dbReference type="ChEBI" id="CHEBI:57595"/>
    </ligand>
</feature>
<keyword evidence="6 10" id="KW-0067">ATP-binding</keyword>
<feature type="binding site" evidence="11">
    <location>
        <position position="257"/>
    </location>
    <ligand>
        <name>L-histidine</name>
        <dbReference type="ChEBI" id="CHEBI:57595"/>
    </ligand>
</feature>
<dbReference type="SUPFAM" id="SSF55681">
    <property type="entry name" value="Class II aaRS and biotin synthetases"/>
    <property type="match status" value="1"/>
</dbReference>
<evidence type="ECO:0000256" key="7">
    <source>
        <dbReference type="ARBA" id="ARBA00022917"/>
    </source>
</evidence>
<dbReference type="Pfam" id="PF03129">
    <property type="entry name" value="HGTP_anticodon"/>
    <property type="match status" value="1"/>
</dbReference>
<evidence type="ECO:0000313" key="13">
    <source>
        <dbReference type="EMBL" id="SFD55204.1"/>
    </source>
</evidence>
<feature type="binding site" evidence="11">
    <location>
        <position position="114"/>
    </location>
    <ligand>
        <name>L-histidine</name>
        <dbReference type="ChEBI" id="CHEBI:57595"/>
    </ligand>
</feature>
<keyword evidence="3 10" id="KW-0963">Cytoplasm</keyword>
<feature type="binding site" evidence="11">
    <location>
        <begin position="261"/>
        <end position="262"/>
    </location>
    <ligand>
        <name>L-histidine</name>
        <dbReference type="ChEBI" id="CHEBI:57595"/>
    </ligand>
</feature>
<dbReference type="InterPro" id="IPR006195">
    <property type="entry name" value="aa-tRNA-synth_II"/>
</dbReference>
<evidence type="ECO:0000256" key="4">
    <source>
        <dbReference type="ARBA" id="ARBA00022598"/>
    </source>
</evidence>
<dbReference type="InterPro" id="IPR045864">
    <property type="entry name" value="aa-tRNA-synth_II/BPL/LPL"/>
</dbReference>
<evidence type="ECO:0000259" key="12">
    <source>
        <dbReference type="PROSITE" id="PS50862"/>
    </source>
</evidence>
<dbReference type="Pfam" id="PF13393">
    <property type="entry name" value="tRNA-synt_His"/>
    <property type="match status" value="1"/>
</dbReference>
<dbReference type="STRING" id="1225127.SAMN05661030_3703"/>
<dbReference type="SUPFAM" id="SSF52954">
    <property type="entry name" value="Class II aaRS ABD-related"/>
    <property type="match status" value="1"/>
</dbReference>
<evidence type="ECO:0000256" key="11">
    <source>
        <dbReference type="PIRSR" id="PIRSR001549-1"/>
    </source>
</evidence>
<accession>A0A1I1T9A0</accession>
<dbReference type="InterPro" id="IPR033656">
    <property type="entry name" value="HisRS_anticodon"/>
</dbReference>
<evidence type="ECO:0000256" key="1">
    <source>
        <dbReference type="ARBA" id="ARBA00008226"/>
    </source>
</evidence>
<dbReference type="EC" id="6.1.1.21" evidence="10"/>
<dbReference type="EMBL" id="FOMD01000004">
    <property type="protein sequence ID" value="SFD55204.1"/>
    <property type="molecule type" value="Genomic_DNA"/>
</dbReference>
<keyword evidence="7 10" id="KW-0648">Protein biosynthesis</keyword>